<dbReference type="InterPro" id="IPR000595">
    <property type="entry name" value="cNMP-bd_dom"/>
</dbReference>
<dbReference type="Pfam" id="PF00561">
    <property type="entry name" value="Abhydrolase_1"/>
    <property type="match status" value="1"/>
</dbReference>
<gene>
    <name evidence="3" type="ORF">SCF082_LOCUS26514</name>
</gene>
<dbReference type="Pfam" id="PF00027">
    <property type="entry name" value="cNMP_binding"/>
    <property type="match status" value="2"/>
</dbReference>
<evidence type="ECO:0000259" key="1">
    <source>
        <dbReference type="PROSITE" id="PS50042"/>
    </source>
</evidence>
<dbReference type="InterPro" id="IPR050503">
    <property type="entry name" value="cAMP-dep_PK_reg_su-like"/>
</dbReference>
<dbReference type="InterPro" id="IPR018488">
    <property type="entry name" value="cNMP-bd_CS"/>
</dbReference>
<dbReference type="PANTHER" id="PTHR11635:SF152">
    <property type="entry name" value="CAMP-DEPENDENT PROTEIN KINASE TYPE I REGULATORY SUBUNIT-RELATED"/>
    <property type="match status" value="1"/>
</dbReference>
<dbReference type="Pfam" id="PF08386">
    <property type="entry name" value="Abhydrolase_4"/>
    <property type="match status" value="1"/>
</dbReference>
<sequence>MEATLAELSIDALCKEALVGAGNVLSSVLEERKAPLWATFAKFQVERMEHFQAADRAPAMGLELLQKFRAQRPVERAPALLLEGRQLRELLQPVPWTWAERIEEVDLVQTASAVKEQFQLFDDQATGTIGKDDLRRVIESLEQFAPEEIDRILKVANTSGGDISYETFIDWAFNSAKALEHRKNRLRQVKLFQNFACLACFGCTREIIRTASRPMALALLVLVWHLAWAQEPGCAEKDEQSFLQTLDILDHVEEEACDLLHPKKGLRWTHSKQIGSHTVYAGNLTVPLSPHREDQEDTPYLDLLVIMTMPTSESAASVEPLLFHCGGPGSDATCALSFMKDQQFNAYAGISISQRGIGYTAMPSFECAKEHMKLPPKGLNRSYVISDFTDCACALPDGTPLVGQAFADLDPKNQSSVHRLFENMALRARRCAADKRWVLTGATGKSYNFLDWAGTRMLAQDIEHFREKTCSPKLHLNGMSYGTAVAAVYADMFPERVGKMVINGNMPPVPFTLDFAKGQGMALTQAFGHLERLCVTWTSTPPCNLYSSEMSLSHVWAQLVSDLRAGRITAPTEIHSKGGTVNFPLSIGLVQGYVQEQMISAGFVPVGWAQPVSTLANLANLRGPAARAAEAKKILDRYCVLPSGYGTPWSGVVTWSTYGVCVGQQSVGLSSMSYSSSLGALGIPPYRKNVDGYVNGATVLGQDLFGRFTVDQAVKIWQDFSSVWDEMATSAFVGIFSEIFAWQREAVPVHAGFRQNVRALVVGNLYDPACSYTWSNRMRESLPNSVMMIWQGVGHCLGECGDYPGSGMKPCLDRMASYWVTGELPIDGFTCRTEEPDVTPAACRFLTVTIHHRFAFRRTVAGTARIQSSAVLAPQSLVETIAEQKDEKLRELLEETGEVVQGELEIEECAKVLELTNFSAGEEIIREGEEGFDCFIVDTGECYASIEINGERKEVLKYEPGGFFGERALLRKEGRAATVSARSDVKLLKLSAEEFVSMIEERDHKENLIRHIKEFDILTDAQVALLAGALERRWFDQADALIYGQGEESNNFYILEEGDCVATIQLEDGQEIEAKQYTQGQIFGEQALRSGGPRQSSVTTVDTVKVLMLSREEFERKLGRWSDLKAAAEEADPRRLMADFYRLGDSRGPRGSLAGEEPDPKEATRWFAVYRPCSSDSIRKMYGKVGVGKGLNVKGKSAKKNRLSGFVPFIQISDNNHKKEVEDAPRDARTKIFFRNKLAREQAEKSLDKVLKEASLKIDDPSVKVISDYAPWHAVPVPFGRCDRGKRPWEWPDFQ</sequence>
<dbReference type="SMART" id="SM00100">
    <property type="entry name" value="cNMP"/>
    <property type="match status" value="2"/>
</dbReference>
<dbReference type="SUPFAM" id="SSF53474">
    <property type="entry name" value="alpha/beta-Hydrolases"/>
    <property type="match status" value="1"/>
</dbReference>
<dbReference type="InterPro" id="IPR013595">
    <property type="entry name" value="Pept_S33_TAP-like_C"/>
</dbReference>
<name>A0ABP0M987_9DINO</name>
<dbReference type="Gene3D" id="2.60.120.10">
    <property type="entry name" value="Jelly Rolls"/>
    <property type="match status" value="2"/>
</dbReference>
<dbReference type="Proteomes" id="UP001642464">
    <property type="component" value="Unassembled WGS sequence"/>
</dbReference>
<accession>A0ABP0M987</accession>
<dbReference type="CDD" id="cd00038">
    <property type="entry name" value="CAP_ED"/>
    <property type="match status" value="2"/>
</dbReference>
<evidence type="ECO:0000313" key="4">
    <source>
        <dbReference type="Proteomes" id="UP001642464"/>
    </source>
</evidence>
<dbReference type="PROSITE" id="PS50042">
    <property type="entry name" value="CNMP_BINDING_3"/>
    <property type="match status" value="2"/>
</dbReference>
<dbReference type="InterPro" id="IPR011992">
    <property type="entry name" value="EF-hand-dom_pair"/>
</dbReference>
<dbReference type="PROSITE" id="PS00889">
    <property type="entry name" value="CNMP_BINDING_2"/>
    <property type="match status" value="1"/>
</dbReference>
<comment type="caution">
    <text evidence="3">The sequence shown here is derived from an EMBL/GenBank/DDBJ whole genome shotgun (WGS) entry which is preliminary data.</text>
</comment>
<protein>
    <submittedName>
        <fullName evidence="3">cAMP-dependent protein kinase regulatory subunit (PKA regulatory subunit)</fullName>
    </submittedName>
</protein>
<dbReference type="InterPro" id="IPR029058">
    <property type="entry name" value="AB_hydrolase_fold"/>
</dbReference>
<dbReference type="InterPro" id="IPR002048">
    <property type="entry name" value="EF_hand_dom"/>
</dbReference>
<dbReference type="InterPro" id="IPR014710">
    <property type="entry name" value="RmlC-like_jellyroll"/>
</dbReference>
<feature type="domain" description="EF-hand" evidence="2">
    <location>
        <begin position="109"/>
        <end position="144"/>
    </location>
</feature>
<dbReference type="Gene3D" id="3.40.50.1820">
    <property type="entry name" value="alpha/beta hydrolase"/>
    <property type="match status" value="1"/>
</dbReference>
<dbReference type="PANTHER" id="PTHR11635">
    <property type="entry name" value="CAMP-DEPENDENT PROTEIN KINASE REGULATORY CHAIN"/>
    <property type="match status" value="1"/>
</dbReference>
<evidence type="ECO:0000259" key="2">
    <source>
        <dbReference type="PROSITE" id="PS50222"/>
    </source>
</evidence>
<dbReference type="InterPro" id="IPR000073">
    <property type="entry name" value="AB_hydrolase_1"/>
</dbReference>
<dbReference type="InterPro" id="IPR018490">
    <property type="entry name" value="cNMP-bd_dom_sf"/>
</dbReference>
<dbReference type="CDD" id="cd00051">
    <property type="entry name" value="EFh"/>
    <property type="match status" value="1"/>
</dbReference>
<evidence type="ECO:0000313" key="3">
    <source>
        <dbReference type="EMBL" id="CAK9047297.1"/>
    </source>
</evidence>
<dbReference type="PRINTS" id="PR00103">
    <property type="entry name" value="CAMPKINASE"/>
</dbReference>
<feature type="domain" description="Cyclic nucleotide-binding" evidence="1">
    <location>
        <begin position="1014"/>
        <end position="1125"/>
    </location>
</feature>
<dbReference type="SUPFAM" id="SSF51206">
    <property type="entry name" value="cAMP-binding domain-like"/>
    <property type="match status" value="2"/>
</dbReference>
<keyword evidence="4" id="KW-1185">Reference proteome</keyword>
<dbReference type="SUPFAM" id="SSF47473">
    <property type="entry name" value="EF-hand"/>
    <property type="match status" value="1"/>
</dbReference>
<organism evidence="3 4">
    <name type="scientific">Durusdinium trenchii</name>
    <dbReference type="NCBI Taxonomy" id="1381693"/>
    <lineage>
        <taxon>Eukaryota</taxon>
        <taxon>Sar</taxon>
        <taxon>Alveolata</taxon>
        <taxon>Dinophyceae</taxon>
        <taxon>Suessiales</taxon>
        <taxon>Symbiodiniaceae</taxon>
        <taxon>Durusdinium</taxon>
    </lineage>
</organism>
<dbReference type="PROSITE" id="PS50222">
    <property type="entry name" value="EF_HAND_2"/>
    <property type="match status" value="1"/>
</dbReference>
<proteinExistence type="predicted"/>
<reference evidence="3 4" key="1">
    <citation type="submission" date="2024-02" db="EMBL/GenBank/DDBJ databases">
        <authorList>
            <person name="Chen Y."/>
            <person name="Shah S."/>
            <person name="Dougan E. K."/>
            <person name="Thang M."/>
            <person name="Chan C."/>
        </authorList>
    </citation>
    <scope>NUCLEOTIDE SEQUENCE [LARGE SCALE GENOMIC DNA]</scope>
</reference>
<dbReference type="Gene3D" id="1.10.238.10">
    <property type="entry name" value="EF-hand"/>
    <property type="match status" value="1"/>
</dbReference>
<feature type="domain" description="Cyclic nucleotide-binding" evidence="1">
    <location>
        <begin position="905"/>
        <end position="999"/>
    </location>
</feature>
<dbReference type="EMBL" id="CAXAMM010020113">
    <property type="protein sequence ID" value="CAK9047297.1"/>
    <property type="molecule type" value="Genomic_DNA"/>
</dbReference>